<name>A0ABP8YLC8_9ACTN</name>
<feature type="transmembrane region" description="Helical" evidence="1">
    <location>
        <begin position="79"/>
        <end position="100"/>
    </location>
</feature>
<keyword evidence="1" id="KW-0812">Transmembrane</keyword>
<dbReference type="Proteomes" id="UP001499882">
    <property type="component" value="Unassembled WGS sequence"/>
</dbReference>
<evidence type="ECO:0000313" key="3">
    <source>
        <dbReference type="Proteomes" id="UP001499882"/>
    </source>
</evidence>
<feature type="transmembrane region" description="Helical" evidence="1">
    <location>
        <begin position="202"/>
        <end position="221"/>
    </location>
</feature>
<organism evidence="2 3">
    <name type="scientific">Nocardioides endophyticus</name>
    <dbReference type="NCBI Taxonomy" id="1353775"/>
    <lineage>
        <taxon>Bacteria</taxon>
        <taxon>Bacillati</taxon>
        <taxon>Actinomycetota</taxon>
        <taxon>Actinomycetes</taxon>
        <taxon>Propionibacteriales</taxon>
        <taxon>Nocardioidaceae</taxon>
        <taxon>Nocardioides</taxon>
    </lineage>
</organism>
<feature type="transmembrane region" description="Helical" evidence="1">
    <location>
        <begin position="162"/>
        <end position="195"/>
    </location>
</feature>
<keyword evidence="3" id="KW-1185">Reference proteome</keyword>
<dbReference type="RefSeq" id="WP_345525752.1">
    <property type="nucleotide sequence ID" value="NZ_BAABKN010000009.1"/>
</dbReference>
<evidence type="ECO:0008006" key="4">
    <source>
        <dbReference type="Google" id="ProtNLM"/>
    </source>
</evidence>
<reference evidence="3" key="1">
    <citation type="journal article" date="2019" name="Int. J. Syst. Evol. Microbiol.">
        <title>The Global Catalogue of Microorganisms (GCM) 10K type strain sequencing project: providing services to taxonomists for standard genome sequencing and annotation.</title>
        <authorList>
            <consortium name="The Broad Institute Genomics Platform"/>
            <consortium name="The Broad Institute Genome Sequencing Center for Infectious Disease"/>
            <person name="Wu L."/>
            <person name="Ma J."/>
        </authorList>
    </citation>
    <scope>NUCLEOTIDE SEQUENCE [LARGE SCALE GENOMIC DNA]</scope>
    <source>
        <strain evidence="3">JCM 18532</strain>
    </source>
</reference>
<feature type="transmembrane region" description="Helical" evidence="1">
    <location>
        <begin position="257"/>
        <end position="277"/>
    </location>
</feature>
<feature type="transmembrane region" description="Helical" evidence="1">
    <location>
        <begin position="112"/>
        <end position="132"/>
    </location>
</feature>
<feature type="transmembrane region" description="Helical" evidence="1">
    <location>
        <begin position="12"/>
        <end position="30"/>
    </location>
</feature>
<dbReference type="EMBL" id="BAABKN010000009">
    <property type="protein sequence ID" value="GAA4730221.1"/>
    <property type="molecule type" value="Genomic_DNA"/>
</dbReference>
<sequence>MTAPDWTRSARARVAALAVVAGLCWLPYAGRRLSPDEGGLLLLAAQWSPGSSLYGDYFVDRPPGLIALAAVADAAGGGWALRGLGILAVVATVVLSGVLGRLGAPDRPSAPVLTAATAALLTATPLFGGTVVNGEVLGLPFLLGGIVAATCAVRSESGHAALWWGVLAGASGAGGALVKQSLLDVFVFVVVLCLVSRRARPVLGVTVGAAAAVGIAIWAAAARGTDPGELWDAVVVFRQQAASVIASSATDTTPRRLGAMLLALVATGAPILAVVLARRLPTRVAPGVVDLRGPALATLAWELFVVLGGGSYWLHYLMGLVPGLVLLTAAACQRPLPGRRVLAAAYTLMAVSAVGALAFVAVQPIQRPEHPVIAWLDDHATPGDTAVVAFGAPNILQATGLRSPYPDLWSLPVRVHDPELHDLGELLDGPDRPTWVVIAGKSLGSWGIDGTNADRILADHYDLQATTDGWTIYRKDAQ</sequence>
<evidence type="ECO:0000313" key="2">
    <source>
        <dbReference type="EMBL" id="GAA4730221.1"/>
    </source>
</evidence>
<keyword evidence="1" id="KW-1133">Transmembrane helix</keyword>
<proteinExistence type="predicted"/>
<comment type="caution">
    <text evidence="2">The sequence shown here is derived from an EMBL/GenBank/DDBJ whole genome shotgun (WGS) entry which is preliminary data.</text>
</comment>
<accession>A0ABP8YLC8</accession>
<feature type="transmembrane region" description="Helical" evidence="1">
    <location>
        <begin position="343"/>
        <end position="362"/>
    </location>
</feature>
<feature type="transmembrane region" description="Helical" evidence="1">
    <location>
        <begin position="313"/>
        <end position="331"/>
    </location>
</feature>
<evidence type="ECO:0000256" key="1">
    <source>
        <dbReference type="SAM" id="Phobius"/>
    </source>
</evidence>
<keyword evidence="1" id="KW-0472">Membrane</keyword>
<protein>
    <recommendedName>
        <fullName evidence="4">Glycosyltransferase RgtA/B/C/D-like domain-containing protein</fullName>
    </recommendedName>
</protein>
<gene>
    <name evidence="2" type="ORF">GCM10023350_11800</name>
</gene>